<feature type="domain" description="(S)-ureidoglycine aminohydrolase cupin" evidence="1">
    <location>
        <begin position="43"/>
        <end position="115"/>
    </location>
</feature>
<dbReference type="SUPFAM" id="SSF51182">
    <property type="entry name" value="RmlC-like cupins"/>
    <property type="match status" value="1"/>
</dbReference>
<comment type="caution">
    <text evidence="2">The sequence shown here is derived from an EMBL/GenBank/DDBJ whole genome shotgun (WGS) entry which is preliminary data.</text>
</comment>
<dbReference type="AlphaFoldDB" id="A0A7J5DS90"/>
<organism evidence="2 3">
    <name type="scientific">Nocardioides simplex</name>
    <name type="common">Arthrobacter simplex</name>
    <dbReference type="NCBI Taxonomy" id="2045"/>
    <lineage>
        <taxon>Bacteria</taxon>
        <taxon>Bacillati</taxon>
        <taxon>Actinomycetota</taxon>
        <taxon>Actinomycetes</taxon>
        <taxon>Propionibacteriales</taxon>
        <taxon>Nocardioidaceae</taxon>
        <taxon>Pimelobacter</taxon>
    </lineage>
</organism>
<proteinExistence type="predicted"/>
<name>A0A7J5DS90_NOCSI</name>
<dbReference type="InterPro" id="IPR014710">
    <property type="entry name" value="RmlC-like_jellyroll"/>
</dbReference>
<protein>
    <submittedName>
        <fullName evidence="2">DUF861 domain-containing protein</fullName>
    </submittedName>
</protein>
<reference evidence="2 3" key="1">
    <citation type="submission" date="2019-09" db="EMBL/GenBank/DDBJ databases">
        <title>Pimelobacter sp. isolated from Paulinella.</title>
        <authorList>
            <person name="Jeong S.E."/>
        </authorList>
    </citation>
    <scope>NUCLEOTIDE SEQUENCE [LARGE SCALE GENOMIC DNA]</scope>
    <source>
        <strain evidence="2 3">Pch-N</strain>
    </source>
</reference>
<dbReference type="InterPro" id="IPR008579">
    <property type="entry name" value="UGlyAH_Cupin_dom"/>
</dbReference>
<dbReference type="PANTHER" id="PTHR40943">
    <property type="entry name" value="CYTOPLASMIC PROTEIN-RELATED"/>
    <property type="match status" value="1"/>
</dbReference>
<dbReference type="Proteomes" id="UP000449906">
    <property type="component" value="Unassembled WGS sequence"/>
</dbReference>
<dbReference type="Pfam" id="PF05899">
    <property type="entry name" value="Cupin_3"/>
    <property type="match status" value="1"/>
</dbReference>
<dbReference type="RefSeq" id="WP_151582306.1">
    <property type="nucleotide sequence ID" value="NZ_WBVM01000004.1"/>
</dbReference>
<sequence>MVSTFYPMDLFAGTLDEALLGPPSADVVGAEIPVRSAIPFSSEGGDVLSGVWEAQPGLSRWEFLDRGEVILVLEGSMTVTRDGEEPLTIGPGTAAVFPLGWTGTWEITERIRKFFVVYKS</sequence>
<gene>
    <name evidence="2" type="ORF">F9L07_24360</name>
</gene>
<evidence type="ECO:0000259" key="1">
    <source>
        <dbReference type="Pfam" id="PF05899"/>
    </source>
</evidence>
<evidence type="ECO:0000313" key="2">
    <source>
        <dbReference type="EMBL" id="KAB2807825.1"/>
    </source>
</evidence>
<accession>A0A7J5DS90</accession>
<evidence type="ECO:0000313" key="3">
    <source>
        <dbReference type="Proteomes" id="UP000449906"/>
    </source>
</evidence>
<dbReference type="PANTHER" id="PTHR40943:SF1">
    <property type="entry name" value="CYTOPLASMIC PROTEIN"/>
    <property type="match status" value="1"/>
</dbReference>
<dbReference type="Gene3D" id="2.60.120.10">
    <property type="entry name" value="Jelly Rolls"/>
    <property type="match status" value="1"/>
</dbReference>
<dbReference type="InterPro" id="IPR011051">
    <property type="entry name" value="RmlC_Cupin_sf"/>
</dbReference>
<dbReference type="EMBL" id="WBVM01000004">
    <property type="protein sequence ID" value="KAB2807825.1"/>
    <property type="molecule type" value="Genomic_DNA"/>
</dbReference>